<evidence type="ECO:0000259" key="12">
    <source>
        <dbReference type="PROSITE" id="PS51676"/>
    </source>
</evidence>
<feature type="domain" description="FF" evidence="12">
    <location>
        <begin position="896"/>
        <end position="950"/>
    </location>
</feature>
<proteinExistence type="inferred from homology"/>
<dbReference type="InterPro" id="IPR001202">
    <property type="entry name" value="WW_dom"/>
</dbReference>
<evidence type="ECO:0000256" key="5">
    <source>
        <dbReference type="ARBA" id="ARBA00023242"/>
    </source>
</evidence>
<keyword evidence="4" id="KW-0508">mRNA splicing</keyword>
<comment type="subunit">
    <text evidence="8">Interacts (via the WW domains) with the phosphorylated C-terminal domain of NRPB1 (via CTD domain).</text>
</comment>
<dbReference type="InterPro" id="IPR036020">
    <property type="entry name" value="WW_dom_sf"/>
</dbReference>
<dbReference type="FunFam" id="1.10.10.440:FF:000024">
    <property type="entry name" value="Pre-mRNA-processing protein 40A"/>
    <property type="match status" value="1"/>
</dbReference>
<dbReference type="FunFam" id="1.10.10.440:FF:000019">
    <property type="entry name" value="Pre-mRNA-processing protein 40A"/>
    <property type="match status" value="1"/>
</dbReference>
<keyword evidence="3" id="KW-0677">Repeat</keyword>
<evidence type="ECO:0000256" key="10">
    <source>
        <dbReference type="SAM" id="MobiDB-lite"/>
    </source>
</evidence>
<feature type="coiled-coil region" evidence="9">
    <location>
        <begin position="944"/>
        <end position="972"/>
    </location>
</feature>
<feature type="domain" description="WW" evidence="11">
    <location>
        <begin position="197"/>
        <end position="230"/>
    </location>
</feature>
<comment type="function">
    <text evidence="6">Binds the phosphorylated C-terminal domain (CTD) of the largest subunit of RNA polymerase II and functions as a scaffold for RNA processing machineries. May be involved in pre-mRNA splicing.</text>
</comment>
<feature type="compositionally biased region" description="Basic residues" evidence="10">
    <location>
        <begin position="1260"/>
        <end position="1275"/>
    </location>
</feature>
<dbReference type="Pfam" id="PF00397">
    <property type="entry name" value="WW"/>
    <property type="match status" value="1"/>
</dbReference>
<feature type="domain" description="FF" evidence="12">
    <location>
        <begin position="562"/>
        <end position="617"/>
    </location>
</feature>
<sequence>MANNSQSSGSQFRPVVPTQQGQPFISSPSQQFRPVGQGYPSNVAMPAGPGQPLQFSQPIQQLPSRPTPPGHAMPSSQAMQLPYGQTNRPLASVPLQSQHSAPLTNHMPGSAGPGVPISSSYTFAPSSFGQPQNNINASSQFQPMSQMPAPVVPVAGQPWMSSGSHSAPFGTPLQQTGQQPPVNPSMDSAVNVPTLNQQSSSDWQEHTSADGRRYYYNKRTKQSSWEKPPDLMTPIEVHLGATDFGGPNLRCLRVHIAFLVYLTFLLQFLAEKADASTVWKEYTSAEGRKSGFCRYYFNKITKESKWTIPEELKLAREQAQKAVSQGAQSETSVTSHAPDAVAVSLAETSVATISVSSSTTSTLAGVALSPVPVTPVVAVSNPSPVIVSGSSAVSSAQSAVPANAVGNQPPALAASPPLSAVSGSIGVPAASTNANPASTSQFENRISQDFQGSVDGASVQDIEEAKKGMAVAGKINVTPLEEKALDDEPLVYASKLEAKNAFKSLLESVNVQSDWTWEQVMREIINDKRYGALKTLGERKQAFNEYLGQRKKLEAEERRMRQKKAREEFTKMLEESKELTSSIRWSKAVIMFENDERFKAVERTRDREDLFESYMVELERKSSQTFWLTQSTSMWFKLAATMSAMAEVEMLSCMAELGDGGFIRAVQDWELEMVDSFMTLLYSHSIRPGVVDSLWWIPSHKGNFEVRSFYYTLVHPHPQGNFPWKRVWKAKAPSRVAFFVWTAALGKILTIDNLRKRQLIIMDWCCMCKLSGETGNHLLLHCPIAWELWTMVLSIFGTTWVMPWGVEGLLSCWTGPCGKSEAGKIWKMTPHCLMWCLWQERNDRTFNGVENSIPALKFKFLLTLLEWSKASHLDPSCSLSDMLDICSEKEKAVEEHRQNIAEYRKFLESCDFIKANAHWRKVQDRLEDDERCSRLEKLDRLLIFEDYIRDLEKEEEEQKKIQKEQLRRTERKNRDEFRMLMEGHVTAGILTAKTHWRDYCLKVKESPQYQAIASNISGSTPKELFEDVYEELEKQYHDDKTRIKDVMNLPCWQHGRLEDFKAAILEDIGSPPISDINLKFVFEELLERAKEKEEKEARKRQRLADDFTKLLYTFKEITASSDWEDCRPLFEESQEYRSIGEESFRREIFEEYIANLQEKAKEKERKREEEKAKKEKEREEKERRKEKERKEKEREREREKGKERSKKDETDGENVDVIDSYSYKEDKKREKDKDRKHRKRHQSATDDVSSDKDEKEESKKSRRHGSDRKKSRKHAYSPESDSENRHKRHKRDHRDGRRSGGLEDLEDGELVNLEHKALTLTAHVPATD</sequence>
<dbReference type="InterPro" id="IPR026960">
    <property type="entry name" value="RVT-Znf"/>
</dbReference>
<dbReference type="Pfam" id="PF25432">
    <property type="entry name" value="FF_PRPF40A"/>
    <property type="match status" value="1"/>
</dbReference>
<feature type="region of interest" description="Disordered" evidence="10">
    <location>
        <begin position="1160"/>
        <end position="1308"/>
    </location>
</feature>
<dbReference type="InterPro" id="IPR039726">
    <property type="entry name" value="Prp40-like"/>
</dbReference>
<evidence type="ECO:0000256" key="9">
    <source>
        <dbReference type="SAM" id="Coils"/>
    </source>
</evidence>
<dbReference type="PROSITE" id="PS01159">
    <property type="entry name" value="WW_DOMAIN_1"/>
    <property type="match status" value="1"/>
</dbReference>
<dbReference type="Pfam" id="PF13966">
    <property type="entry name" value="zf-RVT"/>
    <property type="match status" value="1"/>
</dbReference>
<feature type="compositionally biased region" description="Low complexity" evidence="10">
    <location>
        <begin position="168"/>
        <end position="180"/>
    </location>
</feature>
<feature type="region of interest" description="Disordered" evidence="10">
    <location>
        <begin position="159"/>
        <end position="183"/>
    </location>
</feature>
<dbReference type="GO" id="GO:0003723">
    <property type="term" value="F:RNA binding"/>
    <property type="evidence" value="ECO:0007669"/>
    <property type="project" value="TreeGrafter"/>
</dbReference>
<feature type="compositionally biased region" description="Basic and acidic residues" evidence="10">
    <location>
        <begin position="1222"/>
        <end position="1233"/>
    </location>
</feature>
<dbReference type="PANTHER" id="PTHR11864:SF0">
    <property type="entry name" value="PRP40 PRE-MRNA PROCESSING FACTOR 40 HOMOLOG A (YEAST)"/>
    <property type="match status" value="1"/>
</dbReference>
<feature type="compositionally biased region" description="Polar residues" evidence="10">
    <location>
        <begin position="1"/>
        <end position="32"/>
    </location>
</feature>
<evidence type="ECO:0000256" key="8">
    <source>
        <dbReference type="ARBA" id="ARBA00064817"/>
    </source>
</evidence>
<dbReference type="GO" id="GO:0005685">
    <property type="term" value="C:U1 snRNP"/>
    <property type="evidence" value="ECO:0007669"/>
    <property type="project" value="TreeGrafter"/>
</dbReference>
<name>A0A2N9EB14_FAGSY</name>
<dbReference type="EMBL" id="OIVN01000202">
    <property type="protein sequence ID" value="SPC76167.1"/>
    <property type="molecule type" value="Genomic_DNA"/>
</dbReference>
<dbReference type="GO" id="GO:0070063">
    <property type="term" value="F:RNA polymerase binding"/>
    <property type="evidence" value="ECO:0007669"/>
    <property type="project" value="UniProtKB-ARBA"/>
</dbReference>
<protein>
    <recommendedName>
        <fullName evidence="14">Pre-mRNA-processing protein 40A</fullName>
    </recommendedName>
</protein>
<evidence type="ECO:0008006" key="14">
    <source>
        <dbReference type="Google" id="ProtNLM"/>
    </source>
</evidence>
<dbReference type="FunFam" id="1.10.10.440:FF:000026">
    <property type="entry name" value="Pre-mRNA-processing protein 40A"/>
    <property type="match status" value="1"/>
</dbReference>
<evidence type="ECO:0000256" key="4">
    <source>
        <dbReference type="ARBA" id="ARBA00023187"/>
    </source>
</evidence>
<dbReference type="Gene3D" id="2.20.70.10">
    <property type="match status" value="2"/>
</dbReference>
<dbReference type="PANTHER" id="PTHR11864">
    <property type="entry name" value="PRE-MRNA-PROCESSING PROTEIN PRP40"/>
    <property type="match status" value="1"/>
</dbReference>
<evidence type="ECO:0000256" key="6">
    <source>
        <dbReference type="ARBA" id="ARBA00056384"/>
    </source>
</evidence>
<feature type="domain" description="FF" evidence="12">
    <location>
        <begin position="968"/>
        <end position="1031"/>
    </location>
</feature>
<keyword evidence="5" id="KW-0539">Nucleus</keyword>
<dbReference type="PROSITE" id="PS50020">
    <property type="entry name" value="WW_DOMAIN_2"/>
    <property type="match status" value="2"/>
</dbReference>
<dbReference type="SUPFAM" id="SSF51045">
    <property type="entry name" value="WW domain"/>
    <property type="match status" value="2"/>
</dbReference>
<feature type="domain" description="FF" evidence="12">
    <location>
        <begin position="1100"/>
        <end position="1155"/>
    </location>
</feature>
<keyword evidence="2" id="KW-0507">mRNA processing</keyword>
<feature type="region of interest" description="Disordered" evidence="10">
    <location>
        <begin position="1"/>
        <end position="77"/>
    </location>
</feature>
<dbReference type="InterPro" id="IPR002713">
    <property type="entry name" value="FF_domain"/>
</dbReference>
<evidence type="ECO:0000256" key="7">
    <source>
        <dbReference type="ARBA" id="ARBA00061317"/>
    </source>
</evidence>
<organism evidence="13">
    <name type="scientific">Fagus sylvatica</name>
    <name type="common">Beechnut</name>
    <dbReference type="NCBI Taxonomy" id="28930"/>
    <lineage>
        <taxon>Eukaryota</taxon>
        <taxon>Viridiplantae</taxon>
        <taxon>Streptophyta</taxon>
        <taxon>Embryophyta</taxon>
        <taxon>Tracheophyta</taxon>
        <taxon>Spermatophyta</taxon>
        <taxon>Magnoliopsida</taxon>
        <taxon>eudicotyledons</taxon>
        <taxon>Gunneridae</taxon>
        <taxon>Pentapetalae</taxon>
        <taxon>rosids</taxon>
        <taxon>fabids</taxon>
        <taxon>Fagales</taxon>
        <taxon>Fagaceae</taxon>
        <taxon>Fagus</taxon>
    </lineage>
</organism>
<dbReference type="InterPro" id="IPR036517">
    <property type="entry name" value="FF_domain_sf"/>
</dbReference>
<gene>
    <name evidence="13" type="ORF">FSB_LOCUS4049</name>
</gene>
<evidence type="ECO:0000256" key="3">
    <source>
        <dbReference type="ARBA" id="ARBA00022737"/>
    </source>
</evidence>
<dbReference type="SMART" id="SM00441">
    <property type="entry name" value="FF"/>
    <property type="match status" value="5"/>
</dbReference>
<comment type="subcellular location">
    <subcellularLocation>
        <location evidence="1">Nucleus</location>
    </subcellularLocation>
</comment>
<comment type="similarity">
    <text evidence="7">Belongs to the PRPF40 family.</text>
</comment>
<dbReference type="CDD" id="cd00201">
    <property type="entry name" value="WW"/>
    <property type="match status" value="2"/>
</dbReference>
<reference evidence="13" key="1">
    <citation type="submission" date="2018-02" db="EMBL/GenBank/DDBJ databases">
        <authorList>
            <person name="Cohen D.B."/>
            <person name="Kent A.D."/>
        </authorList>
    </citation>
    <scope>NUCLEOTIDE SEQUENCE</scope>
</reference>
<accession>A0A2N9EB14</accession>
<dbReference type="Gene3D" id="1.10.10.440">
    <property type="entry name" value="FF domain"/>
    <property type="match status" value="5"/>
</dbReference>
<feature type="compositionally biased region" description="Polar residues" evidence="10">
    <location>
        <begin position="53"/>
        <end position="64"/>
    </location>
</feature>
<evidence type="ECO:0000256" key="1">
    <source>
        <dbReference type="ARBA" id="ARBA00004123"/>
    </source>
</evidence>
<dbReference type="SUPFAM" id="SSF81698">
    <property type="entry name" value="FF domain"/>
    <property type="match status" value="5"/>
</dbReference>
<dbReference type="FunFam" id="1.10.10.440:FF:000022">
    <property type="entry name" value="Pre-mRNA-processing protein 40A"/>
    <property type="match status" value="1"/>
</dbReference>
<evidence type="ECO:0000313" key="13">
    <source>
        <dbReference type="EMBL" id="SPC76167.1"/>
    </source>
</evidence>
<keyword evidence="9" id="KW-0175">Coiled coil</keyword>
<dbReference type="Pfam" id="PF01846">
    <property type="entry name" value="FF"/>
    <property type="match status" value="5"/>
</dbReference>
<feature type="compositionally biased region" description="Basic and acidic residues" evidence="10">
    <location>
        <begin position="1160"/>
        <end position="1209"/>
    </location>
</feature>
<feature type="compositionally biased region" description="Basic and acidic residues" evidence="10">
    <location>
        <begin position="1249"/>
        <end position="1259"/>
    </location>
</feature>
<feature type="domain" description="FF" evidence="12">
    <location>
        <begin position="495"/>
        <end position="549"/>
    </location>
</feature>
<dbReference type="PROSITE" id="PS51676">
    <property type="entry name" value="FF"/>
    <property type="match status" value="5"/>
</dbReference>
<evidence type="ECO:0000256" key="2">
    <source>
        <dbReference type="ARBA" id="ARBA00022664"/>
    </source>
</evidence>
<dbReference type="FunFam" id="1.10.10.440:FF:000013">
    <property type="entry name" value="pre-mRNA-processing protein 40A isoform X1"/>
    <property type="match status" value="1"/>
</dbReference>
<evidence type="ECO:0000259" key="11">
    <source>
        <dbReference type="PROSITE" id="PS50020"/>
    </source>
</evidence>
<dbReference type="GO" id="GO:0045292">
    <property type="term" value="P:mRNA cis splicing, via spliceosome"/>
    <property type="evidence" value="ECO:0007669"/>
    <property type="project" value="InterPro"/>
</dbReference>
<feature type="domain" description="WW" evidence="11">
    <location>
        <begin position="273"/>
        <end position="311"/>
    </location>
</feature>
<dbReference type="GO" id="GO:0071004">
    <property type="term" value="C:U2-type prespliceosome"/>
    <property type="evidence" value="ECO:0007669"/>
    <property type="project" value="TreeGrafter"/>
</dbReference>
<dbReference type="SMART" id="SM00456">
    <property type="entry name" value="WW"/>
    <property type="match status" value="2"/>
</dbReference>